<gene>
    <name evidence="2" type="primary">Htra3</name>
    <name evidence="2" type="ORF">NICCHL_R05193</name>
</gene>
<keyword evidence="2" id="KW-0378">Hydrolase</keyword>
<protein>
    <submittedName>
        <fullName evidence="2">HTRA3 protease</fullName>
    </submittedName>
</protein>
<comment type="caution">
    <text evidence="2">The sequence shown here is derived from an EMBL/GenBank/DDBJ whole genome shotgun (WGS) entry which is preliminary data.</text>
</comment>
<dbReference type="Gene3D" id="2.40.10.120">
    <property type="match status" value="1"/>
</dbReference>
<organism evidence="2 3">
    <name type="scientific">Nicator chloris</name>
    <dbReference type="NCBI Taxonomy" id="237433"/>
    <lineage>
        <taxon>Eukaryota</taxon>
        <taxon>Metazoa</taxon>
        <taxon>Chordata</taxon>
        <taxon>Craniata</taxon>
        <taxon>Vertebrata</taxon>
        <taxon>Euteleostomi</taxon>
        <taxon>Archelosauria</taxon>
        <taxon>Archosauria</taxon>
        <taxon>Dinosauria</taxon>
        <taxon>Saurischia</taxon>
        <taxon>Theropoda</taxon>
        <taxon>Coelurosauria</taxon>
        <taxon>Aves</taxon>
        <taxon>Neognathae</taxon>
        <taxon>Neoaves</taxon>
        <taxon>Telluraves</taxon>
        <taxon>Australaves</taxon>
        <taxon>Passeriformes</taxon>
        <taxon>Sylvioidea</taxon>
        <taxon>Pycnonotidae</taxon>
        <taxon>Nicator</taxon>
    </lineage>
</organism>
<dbReference type="GO" id="GO:0006508">
    <property type="term" value="P:proteolysis"/>
    <property type="evidence" value="ECO:0007669"/>
    <property type="project" value="UniProtKB-KW"/>
</dbReference>
<feature type="non-terminal residue" evidence="2">
    <location>
        <position position="157"/>
    </location>
</feature>
<evidence type="ECO:0000256" key="1">
    <source>
        <dbReference type="ARBA" id="ARBA00010541"/>
    </source>
</evidence>
<keyword evidence="2" id="KW-0645">Protease</keyword>
<dbReference type="PANTHER" id="PTHR22939:SF14">
    <property type="entry name" value="SERINE PROTEASE HTRA3"/>
    <property type="match status" value="1"/>
</dbReference>
<evidence type="ECO:0000313" key="3">
    <source>
        <dbReference type="Proteomes" id="UP000653383"/>
    </source>
</evidence>
<dbReference type="SUPFAM" id="SSF50494">
    <property type="entry name" value="Trypsin-like serine proteases"/>
    <property type="match status" value="1"/>
</dbReference>
<dbReference type="AlphaFoldDB" id="A0A852IET9"/>
<name>A0A852IET9_9PASS</name>
<dbReference type="PANTHER" id="PTHR22939">
    <property type="entry name" value="SERINE PROTEASE FAMILY S1C HTRA-RELATED"/>
    <property type="match status" value="1"/>
</dbReference>
<dbReference type="OrthoDB" id="4217619at2759"/>
<accession>A0A852IET9</accession>
<dbReference type="GO" id="GO:0004252">
    <property type="term" value="F:serine-type endopeptidase activity"/>
    <property type="evidence" value="ECO:0007669"/>
    <property type="project" value="InterPro"/>
</dbReference>
<dbReference type="Proteomes" id="UP000653383">
    <property type="component" value="Unassembled WGS sequence"/>
</dbReference>
<dbReference type="EMBL" id="WAAE01046534">
    <property type="protein sequence ID" value="NXX37450.1"/>
    <property type="molecule type" value="Genomic_DNA"/>
</dbReference>
<proteinExistence type="inferred from homology"/>
<reference evidence="2" key="1">
    <citation type="submission" date="2020-02" db="EMBL/GenBank/DDBJ databases">
        <title>Bird 10,000 Genomes (B10K) Project - Family phase.</title>
        <authorList>
            <person name="Zhang G."/>
        </authorList>
    </citation>
    <scope>NUCLEOTIDE SEQUENCE</scope>
    <source>
        <strain evidence="2">B10K-DU-002-40</strain>
        <tissue evidence="2">Muscle</tissue>
    </source>
</reference>
<dbReference type="InterPro" id="IPR009003">
    <property type="entry name" value="Peptidase_S1_PA"/>
</dbReference>
<feature type="non-terminal residue" evidence="2">
    <location>
        <position position="1"/>
    </location>
</feature>
<dbReference type="Pfam" id="PF13365">
    <property type="entry name" value="Trypsin_2"/>
    <property type="match status" value="1"/>
</dbReference>
<sequence length="157" mass="17006">RHPLFGRNVPLSSGSGFIMSDSGLIVTNAHVVSSTNAISGRQQLKVQLQNGDTYEATIKDIDKKSDIATIKIHPKVSDINRRMIFFGNCISKKLPVLLLGHSADLRPGEFVVAIGSPFALQNTVTTGIVSTAQRDGKELGLRDSDMDYIQTDAIINV</sequence>
<dbReference type="InterPro" id="IPR001940">
    <property type="entry name" value="Peptidase_S1C"/>
</dbReference>
<evidence type="ECO:0000313" key="2">
    <source>
        <dbReference type="EMBL" id="NXX37450.1"/>
    </source>
</evidence>
<comment type="similarity">
    <text evidence="1">Belongs to the peptidase S1C family.</text>
</comment>
<dbReference type="PRINTS" id="PR00834">
    <property type="entry name" value="PROTEASES2C"/>
</dbReference>
<keyword evidence="3" id="KW-1185">Reference proteome</keyword>